<name>A0A0A9G2M6_ARUDO</name>
<reference evidence="1" key="1">
    <citation type="submission" date="2014-09" db="EMBL/GenBank/DDBJ databases">
        <authorList>
            <person name="Magalhaes I.L.F."/>
            <person name="Oliveira U."/>
            <person name="Santos F.R."/>
            <person name="Vidigal T.H.D.A."/>
            <person name="Brescovit A.D."/>
            <person name="Santos A.J."/>
        </authorList>
    </citation>
    <scope>NUCLEOTIDE SEQUENCE</scope>
    <source>
        <tissue evidence="1">Shoot tissue taken approximately 20 cm above the soil surface</tissue>
    </source>
</reference>
<proteinExistence type="predicted"/>
<organism evidence="1">
    <name type="scientific">Arundo donax</name>
    <name type="common">Giant reed</name>
    <name type="synonym">Donax arundinaceus</name>
    <dbReference type="NCBI Taxonomy" id="35708"/>
    <lineage>
        <taxon>Eukaryota</taxon>
        <taxon>Viridiplantae</taxon>
        <taxon>Streptophyta</taxon>
        <taxon>Embryophyta</taxon>
        <taxon>Tracheophyta</taxon>
        <taxon>Spermatophyta</taxon>
        <taxon>Magnoliopsida</taxon>
        <taxon>Liliopsida</taxon>
        <taxon>Poales</taxon>
        <taxon>Poaceae</taxon>
        <taxon>PACMAD clade</taxon>
        <taxon>Arundinoideae</taxon>
        <taxon>Arundineae</taxon>
        <taxon>Arundo</taxon>
    </lineage>
</organism>
<dbReference type="EMBL" id="GBRH01181100">
    <property type="protein sequence ID" value="JAE16796.1"/>
    <property type="molecule type" value="Transcribed_RNA"/>
</dbReference>
<reference evidence="1" key="2">
    <citation type="journal article" date="2015" name="Data Brief">
        <title>Shoot transcriptome of the giant reed, Arundo donax.</title>
        <authorList>
            <person name="Barrero R.A."/>
            <person name="Guerrero F.D."/>
            <person name="Moolhuijzen P."/>
            <person name="Goolsby J.A."/>
            <person name="Tidwell J."/>
            <person name="Bellgard S.E."/>
            <person name="Bellgard M.I."/>
        </authorList>
    </citation>
    <scope>NUCLEOTIDE SEQUENCE</scope>
    <source>
        <tissue evidence="1">Shoot tissue taken approximately 20 cm above the soil surface</tissue>
    </source>
</reference>
<protein>
    <submittedName>
        <fullName evidence="1">Uncharacterized protein</fullName>
    </submittedName>
</protein>
<accession>A0A0A9G2M6</accession>
<sequence length="9" mass="997">MERSVTTSS</sequence>
<evidence type="ECO:0000313" key="1">
    <source>
        <dbReference type="EMBL" id="JAE16796.1"/>
    </source>
</evidence>